<dbReference type="EMBL" id="JGYP01000002">
    <property type="protein sequence ID" value="KFI45832.1"/>
    <property type="molecule type" value="Genomic_DNA"/>
</dbReference>
<dbReference type="OrthoDB" id="3543532at2"/>
<name>A0A086ZH32_9BIFI</name>
<reference evidence="4 5" key="1">
    <citation type="submission" date="2014-03" db="EMBL/GenBank/DDBJ databases">
        <title>Genomics of Bifidobacteria.</title>
        <authorList>
            <person name="Ventura M."/>
            <person name="Milani C."/>
            <person name="Lugli G.A."/>
        </authorList>
    </citation>
    <scope>NUCLEOTIDE SEQUENCE [LARGE SCALE GENOMIC DNA]</scope>
    <source>
        <strain evidence="4 5">DSM 22767</strain>
    </source>
</reference>
<feature type="region of interest" description="Disordered" evidence="2">
    <location>
        <begin position="314"/>
        <end position="339"/>
    </location>
</feature>
<gene>
    <name evidence="4" type="ORF">BBOH_0635</name>
</gene>
<evidence type="ECO:0000256" key="1">
    <source>
        <dbReference type="SAM" id="Coils"/>
    </source>
</evidence>
<feature type="domain" description="Bacterial toxin 44" evidence="3">
    <location>
        <begin position="223"/>
        <end position="326"/>
    </location>
</feature>
<keyword evidence="5" id="KW-1185">Reference proteome</keyword>
<proteinExistence type="predicted"/>
<protein>
    <recommendedName>
        <fullName evidence="3">Bacterial toxin 44 domain-containing protein</fullName>
    </recommendedName>
</protein>
<evidence type="ECO:0000313" key="5">
    <source>
        <dbReference type="Proteomes" id="UP000029096"/>
    </source>
</evidence>
<evidence type="ECO:0000313" key="4">
    <source>
        <dbReference type="EMBL" id="KFI45832.1"/>
    </source>
</evidence>
<feature type="coiled-coil region" evidence="1">
    <location>
        <begin position="7"/>
        <end position="41"/>
    </location>
</feature>
<accession>A0A086ZH32</accession>
<feature type="compositionally biased region" description="Basic and acidic residues" evidence="2">
    <location>
        <begin position="317"/>
        <end position="330"/>
    </location>
</feature>
<dbReference type="Proteomes" id="UP000029096">
    <property type="component" value="Unassembled WGS sequence"/>
</dbReference>
<dbReference type="Pfam" id="PF15607">
    <property type="entry name" value="Ntox44"/>
    <property type="match status" value="1"/>
</dbReference>
<evidence type="ECO:0000259" key="3">
    <source>
        <dbReference type="Pfam" id="PF15607"/>
    </source>
</evidence>
<sequence length="339" mass="37750">MGSAPNTGNLADSLNNLNRQLDKLQKLKADYDQELAALQAFVDDTAPLFKDSSQTFKDAMRGVAAINSSRASIDGSIAFPKGTDMKWAKSLKNDKLDSGLDPNTLPVSYRVKVTQIQNDTTLSAQQKADKIEKVYEDWLYSLDPKGFTEYAAARKKYNKAKEKYEKDNPGKKYHFVSEDPDMIAADKKLSKSLHNTHVNIRTVSQSLGDDVAKISDTKSYTQFYGMVQTDHPLDLKNRTHGDDTYSIWSRGWDGNPKEKNGYPSSDFLGNYLYGYYGRSVGFDADTLHSGASLAQIGSDLGKWKLNLHGDNAGDAADIDKGIKDHDDKDKKKAKNKKHD</sequence>
<dbReference type="AlphaFoldDB" id="A0A086ZH32"/>
<dbReference type="STRING" id="1437606.BBOH_0635"/>
<evidence type="ECO:0000256" key="2">
    <source>
        <dbReference type="SAM" id="MobiDB-lite"/>
    </source>
</evidence>
<organism evidence="4 5">
    <name type="scientific">Bifidobacterium bohemicum DSM 22767</name>
    <dbReference type="NCBI Taxonomy" id="1437606"/>
    <lineage>
        <taxon>Bacteria</taxon>
        <taxon>Bacillati</taxon>
        <taxon>Actinomycetota</taxon>
        <taxon>Actinomycetes</taxon>
        <taxon>Bifidobacteriales</taxon>
        <taxon>Bifidobacteriaceae</taxon>
        <taxon>Bifidobacterium</taxon>
    </lineage>
</organism>
<comment type="caution">
    <text evidence="4">The sequence shown here is derived from an EMBL/GenBank/DDBJ whole genome shotgun (WGS) entry which is preliminary data.</text>
</comment>
<keyword evidence="1" id="KW-0175">Coiled coil</keyword>
<dbReference type="eggNOG" id="ENOG5033U9Q">
    <property type="taxonomic scope" value="Bacteria"/>
</dbReference>
<dbReference type="InterPro" id="IPR028946">
    <property type="entry name" value="Ntox44"/>
</dbReference>
<dbReference type="RefSeq" id="WP_033521859.1">
    <property type="nucleotide sequence ID" value="NZ_JDUS01000012.1"/>
</dbReference>